<protein>
    <recommendedName>
        <fullName evidence="4">Transmembrane protein</fullName>
    </recommendedName>
</protein>
<proteinExistence type="predicted"/>
<sequence length="93" mass="11405">MEIIFFSIYFTIITIFIIWKLFEEVQSQQLQTQTLKKVHQSLQELAQTYQNKQKYQILDHIKQNMKILSQIQEQFLNSNFLCNRNLYYKPKIQ</sequence>
<evidence type="ECO:0000256" key="1">
    <source>
        <dbReference type="SAM" id="Phobius"/>
    </source>
</evidence>
<evidence type="ECO:0008006" key="4">
    <source>
        <dbReference type="Google" id="ProtNLM"/>
    </source>
</evidence>
<dbReference type="AlphaFoldDB" id="A0A8S1QPD0"/>
<evidence type="ECO:0000313" key="3">
    <source>
        <dbReference type="Proteomes" id="UP000692954"/>
    </source>
</evidence>
<evidence type="ECO:0000313" key="2">
    <source>
        <dbReference type="EMBL" id="CAD8117396.1"/>
    </source>
</evidence>
<name>A0A8S1QPD0_9CILI</name>
<accession>A0A8S1QPD0</accession>
<reference evidence="2" key="1">
    <citation type="submission" date="2021-01" db="EMBL/GenBank/DDBJ databases">
        <authorList>
            <consortium name="Genoscope - CEA"/>
            <person name="William W."/>
        </authorList>
    </citation>
    <scope>NUCLEOTIDE SEQUENCE</scope>
</reference>
<feature type="transmembrane region" description="Helical" evidence="1">
    <location>
        <begin position="6"/>
        <end position="22"/>
    </location>
</feature>
<keyword evidence="3" id="KW-1185">Reference proteome</keyword>
<organism evidence="2 3">
    <name type="scientific">Paramecium sonneborni</name>
    <dbReference type="NCBI Taxonomy" id="65129"/>
    <lineage>
        <taxon>Eukaryota</taxon>
        <taxon>Sar</taxon>
        <taxon>Alveolata</taxon>
        <taxon>Ciliophora</taxon>
        <taxon>Intramacronucleata</taxon>
        <taxon>Oligohymenophorea</taxon>
        <taxon>Peniculida</taxon>
        <taxon>Parameciidae</taxon>
        <taxon>Paramecium</taxon>
    </lineage>
</organism>
<keyword evidence="1" id="KW-0812">Transmembrane</keyword>
<dbReference type="EMBL" id="CAJJDN010000113">
    <property type="protein sequence ID" value="CAD8117396.1"/>
    <property type="molecule type" value="Genomic_DNA"/>
</dbReference>
<comment type="caution">
    <text evidence="2">The sequence shown here is derived from an EMBL/GenBank/DDBJ whole genome shotgun (WGS) entry which is preliminary data.</text>
</comment>
<gene>
    <name evidence="2" type="ORF">PSON_ATCC_30995.1.T1130200</name>
</gene>
<keyword evidence="1" id="KW-0472">Membrane</keyword>
<dbReference type="Proteomes" id="UP000692954">
    <property type="component" value="Unassembled WGS sequence"/>
</dbReference>
<keyword evidence="1" id="KW-1133">Transmembrane helix</keyword>